<evidence type="ECO:0000313" key="2">
    <source>
        <dbReference type="EMBL" id="SQH24286.1"/>
    </source>
</evidence>
<dbReference type="Gene3D" id="1.10.260.40">
    <property type="entry name" value="lambda repressor-like DNA-binding domains"/>
    <property type="match status" value="1"/>
</dbReference>
<dbReference type="Pfam" id="PF01381">
    <property type="entry name" value="HTH_3"/>
    <property type="match status" value="1"/>
</dbReference>
<sequence length="89" mass="10393">MMNLQQIFTKRFKEARKAKKMTQEKLGLAIGLDEFVASTRINRYEKGNHQPDLNTLVWIAQILDVPPAYFFVDDELVEIVLAHYRKQAV</sequence>
<accession>A0AAX2J1H7</accession>
<dbReference type="InterPro" id="IPR010982">
    <property type="entry name" value="Lambda_DNA-bd_dom_sf"/>
</dbReference>
<organism evidence="2 3">
    <name type="scientific">Kingella kingae</name>
    <dbReference type="NCBI Taxonomy" id="504"/>
    <lineage>
        <taxon>Bacteria</taxon>
        <taxon>Pseudomonadati</taxon>
        <taxon>Pseudomonadota</taxon>
        <taxon>Betaproteobacteria</taxon>
        <taxon>Neisseriales</taxon>
        <taxon>Neisseriaceae</taxon>
        <taxon>Kingella</taxon>
    </lineage>
</organism>
<protein>
    <submittedName>
        <fullName evidence="2">Helix-turn-helix domain</fullName>
    </submittedName>
</protein>
<proteinExistence type="predicted"/>
<dbReference type="SUPFAM" id="SSF47413">
    <property type="entry name" value="lambda repressor-like DNA-binding domains"/>
    <property type="match status" value="1"/>
</dbReference>
<gene>
    <name evidence="2" type="ORF">NCTC10529_00450</name>
</gene>
<feature type="domain" description="HTH cro/C1-type" evidence="1">
    <location>
        <begin position="12"/>
        <end position="70"/>
    </location>
</feature>
<dbReference type="AlphaFoldDB" id="A0AAX2J1H7"/>
<name>A0AAX2J1H7_KINKI</name>
<dbReference type="CDD" id="cd00093">
    <property type="entry name" value="HTH_XRE"/>
    <property type="match status" value="1"/>
</dbReference>
<dbReference type="SMART" id="SM00530">
    <property type="entry name" value="HTH_XRE"/>
    <property type="match status" value="1"/>
</dbReference>
<dbReference type="PROSITE" id="PS50943">
    <property type="entry name" value="HTH_CROC1"/>
    <property type="match status" value="1"/>
</dbReference>
<dbReference type="GO" id="GO:0003677">
    <property type="term" value="F:DNA binding"/>
    <property type="evidence" value="ECO:0007669"/>
    <property type="project" value="InterPro"/>
</dbReference>
<dbReference type="InterPro" id="IPR001387">
    <property type="entry name" value="Cro/C1-type_HTH"/>
</dbReference>
<dbReference type="GeneID" id="93261765"/>
<dbReference type="Proteomes" id="UP000248598">
    <property type="component" value="Chromosome 1"/>
</dbReference>
<evidence type="ECO:0000259" key="1">
    <source>
        <dbReference type="PROSITE" id="PS50943"/>
    </source>
</evidence>
<dbReference type="EMBL" id="LS483426">
    <property type="protein sequence ID" value="SQH24286.1"/>
    <property type="molecule type" value="Genomic_DNA"/>
</dbReference>
<dbReference type="RefSeq" id="WP_003788127.1">
    <property type="nucleotide sequence ID" value="NZ_CP091518.1"/>
</dbReference>
<evidence type="ECO:0000313" key="3">
    <source>
        <dbReference type="Proteomes" id="UP000248598"/>
    </source>
</evidence>
<reference evidence="2 3" key="1">
    <citation type="submission" date="2018-06" db="EMBL/GenBank/DDBJ databases">
        <authorList>
            <consortium name="Pathogen Informatics"/>
            <person name="Doyle S."/>
        </authorList>
    </citation>
    <scope>NUCLEOTIDE SEQUENCE [LARGE SCALE GENOMIC DNA]</scope>
    <source>
        <strain evidence="2 3">NCTC10529</strain>
    </source>
</reference>